<dbReference type="Gene3D" id="3.40.630.10">
    <property type="entry name" value="Zn peptidases"/>
    <property type="match status" value="1"/>
</dbReference>
<protein>
    <recommendedName>
        <fullName evidence="11">tubulin-glutamate carboxypeptidase</fullName>
        <ecNumber evidence="11">3.4.17.24</ecNumber>
    </recommendedName>
</protein>
<feature type="compositionally biased region" description="Basic residues" evidence="13">
    <location>
        <begin position="373"/>
        <end position="382"/>
    </location>
</feature>
<accession>A0ABR4NG79</accession>
<dbReference type="PANTHER" id="PTHR12756">
    <property type="entry name" value="CYTOSOLIC CARBOXYPEPTIDASE"/>
    <property type="match status" value="1"/>
</dbReference>
<feature type="compositionally biased region" description="Low complexity" evidence="13">
    <location>
        <begin position="838"/>
        <end position="851"/>
    </location>
</feature>
<feature type="region of interest" description="Disordered" evidence="13">
    <location>
        <begin position="672"/>
        <end position="722"/>
    </location>
</feature>
<evidence type="ECO:0000313" key="15">
    <source>
        <dbReference type="EMBL" id="KAL2918535.1"/>
    </source>
</evidence>
<sequence>MAFQGLRRGLVNMNSADPKLTNLLHEEKDVLKELAKVALRTLVIPSARQTAGENAAPPDAAKPTLAADCVFQIWTRPDGTDTETPTKNRTWFHFSVVYDPRPEHASAPSATQSHAASVARSKGKGAAGAAGIPRSAARNVGAPVSWPPPAAAASQQGQAATSSASSAAQISGAAGNPSRDASCITVAFRLMNLNKVKKLFAMGMRPVFRRAGDATWRRVPLPPVTKVSPDDGAMQMQFKFTWARDAAAAEAAAAAAVVMGVAGPAKLGTPTCPAPPGKYYFAYCVPYSYTDLQRRLDELDRWFAPSPAAVDSSAEAAESERMQAGCDAKESASDESNAGARTSIDSVSSGATSADSARSSESAPLAKTDSKPRKSRPRKPGKPSKIPRPVRKGSTEQLSSKASTTVKSTKPAMATTGKQQPLRGGVDDKIYFHRDLLANSIDGHRLDIITITSTDGMLPAREPSHDGLFPNKDPQLRSRAFQMVQLLHPRAGSNMLGLHVDASPLVGKQFIFISARVHPAETVSSFMMDGMLDFLLSADPRAVLLRSMFVFKLVPMLNPDGVVRGHYRGDIRGVNLNRVYADPDPAMYPTIWATKTYVESVLAAKLGPVKWYFDLHGHANKYGCFLFGNWIDDVEKQIEMLSFARCMHFNCPLFDFGECDFAPKGMVGATSGAAAGGASQRQQGDAVESLAGEAQDDASDGPLRARPATTPQVPGGASIEATKDGTGRVAMFRALGIHHCYTFEANYFGCRHDRRAPIRHPLEVAFYSGSGAAALSGSSSGLASGSGGGSASSMSAPASSHASLSGSTSSLALGGTKGGSAGTLSSSSSSVPADSRRGSLAGTHGSSGASTASISAAGFGGRIPRAPTADSRRFTLADLRAMGQSLLISVLDMEVPQHPWSRAAVADPLAMLGVQNWAIERVRRMYEHAGMALNETQIAAFLRKREGHLSRL</sequence>
<organism evidence="15 16">
    <name type="scientific">Polyrhizophydium stewartii</name>
    <dbReference type="NCBI Taxonomy" id="2732419"/>
    <lineage>
        <taxon>Eukaryota</taxon>
        <taxon>Fungi</taxon>
        <taxon>Fungi incertae sedis</taxon>
        <taxon>Chytridiomycota</taxon>
        <taxon>Chytridiomycota incertae sedis</taxon>
        <taxon>Chytridiomycetes</taxon>
        <taxon>Rhizophydiales</taxon>
        <taxon>Rhizophydiales incertae sedis</taxon>
        <taxon>Polyrhizophydium</taxon>
    </lineage>
</organism>
<keyword evidence="7" id="KW-0378">Hydrolase</keyword>
<dbReference type="PROSITE" id="PS52035">
    <property type="entry name" value="PEPTIDASE_M14"/>
    <property type="match status" value="1"/>
</dbReference>
<evidence type="ECO:0000313" key="16">
    <source>
        <dbReference type="Proteomes" id="UP001527925"/>
    </source>
</evidence>
<evidence type="ECO:0000256" key="10">
    <source>
        <dbReference type="ARBA" id="ARBA00024524"/>
    </source>
</evidence>
<comment type="caution">
    <text evidence="15">The sequence shown here is derived from an EMBL/GenBank/DDBJ whole genome shotgun (WGS) entry which is preliminary data.</text>
</comment>
<evidence type="ECO:0000256" key="6">
    <source>
        <dbReference type="ARBA" id="ARBA00022723"/>
    </source>
</evidence>
<dbReference type="SUPFAM" id="SSF53187">
    <property type="entry name" value="Zn-dependent exopeptidases"/>
    <property type="match status" value="1"/>
</dbReference>
<evidence type="ECO:0000256" key="13">
    <source>
        <dbReference type="SAM" id="MobiDB-lite"/>
    </source>
</evidence>
<comment type="cofactor">
    <cofactor evidence="1">
        <name>Zn(2+)</name>
        <dbReference type="ChEBI" id="CHEBI:29105"/>
    </cofactor>
</comment>
<dbReference type="InterPro" id="IPR000834">
    <property type="entry name" value="Peptidase_M14"/>
</dbReference>
<feature type="compositionally biased region" description="Low complexity" evidence="13">
    <location>
        <begin position="672"/>
        <end position="686"/>
    </location>
</feature>
<keyword evidence="16" id="KW-1185">Reference proteome</keyword>
<evidence type="ECO:0000256" key="1">
    <source>
        <dbReference type="ARBA" id="ARBA00001947"/>
    </source>
</evidence>
<dbReference type="Proteomes" id="UP001527925">
    <property type="component" value="Unassembled WGS sequence"/>
</dbReference>
<evidence type="ECO:0000256" key="7">
    <source>
        <dbReference type="ARBA" id="ARBA00022801"/>
    </source>
</evidence>
<gene>
    <name evidence="15" type="primary">AGBL5</name>
    <name evidence="15" type="ORF">HK105_201936</name>
</gene>
<evidence type="ECO:0000256" key="9">
    <source>
        <dbReference type="ARBA" id="ARBA00023049"/>
    </source>
</evidence>
<feature type="region of interest" description="Disordered" evidence="13">
    <location>
        <begin position="103"/>
        <end position="159"/>
    </location>
</feature>
<keyword evidence="6" id="KW-0479">Metal-binding</keyword>
<comment type="catalytic activity">
    <reaction evidence="10">
        <text>C-terminal L-alpha-aminoacyl-L-glutamyl-L-glutamyl-[tubulin] + H2O = C-terminal L-alpha-aminoacyl-L-glutamyl-[tubulin] + L-glutamate</text>
        <dbReference type="Rhea" id="RHEA:63792"/>
        <dbReference type="Rhea" id="RHEA-COMP:16435"/>
        <dbReference type="Rhea" id="RHEA-COMP:16436"/>
        <dbReference type="ChEBI" id="CHEBI:15377"/>
        <dbReference type="ChEBI" id="CHEBI:29985"/>
        <dbReference type="ChEBI" id="CHEBI:149555"/>
        <dbReference type="ChEBI" id="CHEBI:149556"/>
        <dbReference type="EC" id="3.4.17.24"/>
    </reaction>
    <physiologicalReaction direction="left-to-right" evidence="10">
        <dbReference type="Rhea" id="RHEA:63793"/>
    </physiologicalReaction>
</comment>
<evidence type="ECO:0000256" key="4">
    <source>
        <dbReference type="ARBA" id="ARBA00022490"/>
    </source>
</evidence>
<dbReference type="EMBL" id="JADGIZ020000006">
    <property type="protein sequence ID" value="KAL2918535.1"/>
    <property type="molecule type" value="Genomic_DNA"/>
</dbReference>
<feature type="region of interest" description="Disordered" evidence="13">
    <location>
        <begin position="308"/>
        <end position="424"/>
    </location>
</feature>
<reference evidence="15 16" key="1">
    <citation type="submission" date="2023-09" db="EMBL/GenBank/DDBJ databases">
        <title>Pangenome analysis of Batrachochytrium dendrobatidis and related Chytrids.</title>
        <authorList>
            <person name="Yacoub M.N."/>
            <person name="Stajich J.E."/>
            <person name="James T.Y."/>
        </authorList>
    </citation>
    <scope>NUCLEOTIDE SEQUENCE [LARGE SCALE GENOMIC DNA]</scope>
    <source>
        <strain evidence="15 16">JEL0888</strain>
    </source>
</reference>
<dbReference type="InterPro" id="IPR034286">
    <property type="entry name" value="M14_AGBL5-like"/>
</dbReference>
<comment type="subcellular location">
    <subcellularLocation>
        <location evidence="2">Cytoplasm</location>
    </subcellularLocation>
</comment>
<keyword evidence="5" id="KW-0645">Protease</keyword>
<dbReference type="EC" id="3.4.17.24" evidence="11"/>
<feature type="compositionally biased region" description="Low complexity" evidence="13">
    <location>
        <begin position="399"/>
        <end position="410"/>
    </location>
</feature>
<evidence type="ECO:0000256" key="8">
    <source>
        <dbReference type="ARBA" id="ARBA00022833"/>
    </source>
</evidence>
<dbReference type="PANTHER" id="PTHR12756:SF12">
    <property type="entry name" value="CYTOSOLIC CARBOXYPEPTIDASE-LIKE PROTEIN 5"/>
    <property type="match status" value="1"/>
</dbReference>
<feature type="compositionally biased region" description="Low complexity" evidence="13">
    <location>
        <begin position="791"/>
        <end position="814"/>
    </location>
</feature>
<feature type="active site" description="Proton donor/acceptor" evidence="12">
    <location>
        <position position="744"/>
    </location>
</feature>
<keyword evidence="4" id="KW-0963">Cytoplasm</keyword>
<evidence type="ECO:0000256" key="5">
    <source>
        <dbReference type="ARBA" id="ARBA00022670"/>
    </source>
</evidence>
<dbReference type="InterPro" id="IPR050821">
    <property type="entry name" value="Cytosolic_carboxypeptidase"/>
</dbReference>
<keyword evidence="8" id="KW-0862">Zinc</keyword>
<name>A0ABR4NG79_9FUNG</name>
<dbReference type="Pfam" id="PF00246">
    <property type="entry name" value="Peptidase_M14"/>
    <property type="match status" value="1"/>
</dbReference>
<keyword evidence="9" id="KW-0482">Metalloprotease</keyword>
<evidence type="ECO:0000256" key="3">
    <source>
        <dbReference type="ARBA" id="ARBA00005988"/>
    </source>
</evidence>
<evidence type="ECO:0000256" key="11">
    <source>
        <dbReference type="ARBA" id="ARBA00026108"/>
    </source>
</evidence>
<evidence type="ECO:0000259" key="14">
    <source>
        <dbReference type="PROSITE" id="PS52035"/>
    </source>
</evidence>
<feature type="domain" description="Peptidase M14" evidence="14">
    <location>
        <begin position="442"/>
        <end position="775"/>
    </location>
</feature>
<evidence type="ECO:0000256" key="2">
    <source>
        <dbReference type="ARBA" id="ARBA00004496"/>
    </source>
</evidence>
<dbReference type="CDD" id="cd06236">
    <property type="entry name" value="M14_AGBL5_like"/>
    <property type="match status" value="1"/>
</dbReference>
<comment type="similarity">
    <text evidence="3 12">Belongs to the peptidase M14 family.</text>
</comment>
<feature type="compositionally biased region" description="Polar residues" evidence="13">
    <location>
        <begin position="334"/>
        <end position="362"/>
    </location>
</feature>
<proteinExistence type="inferred from homology"/>
<evidence type="ECO:0000256" key="12">
    <source>
        <dbReference type="PROSITE-ProRule" id="PRU01379"/>
    </source>
</evidence>
<feature type="region of interest" description="Disordered" evidence="13">
    <location>
        <begin position="778"/>
        <end position="851"/>
    </location>
</feature>